<feature type="region of interest" description="Disordered" evidence="2">
    <location>
        <begin position="99"/>
        <end position="211"/>
    </location>
</feature>
<dbReference type="RefSeq" id="WP_121033650.1">
    <property type="nucleotide sequence ID" value="NZ_RBXT01000001.1"/>
</dbReference>
<dbReference type="Pfam" id="PF12773">
    <property type="entry name" value="DZR"/>
    <property type="match status" value="1"/>
</dbReference>
<dbReference type="Proteomes" id="UP000278440">
    <property type="component" value="Unassembled WGS sequence"/>
</dbReference>
<feature type="compositionally biased region" description="Low complexity" evidence="2">
    <location>
        <begin position="189"/>
        <end position="211"/>
    </location>
</feature>
<sequence length="350" mass="34542">MSAVCPNGHTSDAEDYCDTCGSPIDAAAQPAAGGGVGGGRSSLDLDPPPSAPSAGGGGQAAPASAPETLACPNCHTENSPGALFCEACGYDFTTGAMPRGSEPTGGDPAVAGASDGGDGGDGVVSPTDGTDGTDAGSPAAVTDDPSGAAGVPGPASPADPADPADTTDPTDTTDPSDAPGPRGPGDGGTAATAGAGSPASAPTGTGTTTGTTGFEWLAEVWVDPDWYQTQEADDPCPSPGLPTIMPLRHRSVLLGRMSTSRNTRPEIDLSSDPGVSRRHAQLTTDGSRWFVEDLGSSNGTFVGPASGPLPAAPVAVGPRTELDDDDRLYVGAWTRVVVRRATPDEVEAYG</sequence>
<comment type="caution">
    <text evidence="4">The sequence shown here is derived from an EMBL/GenBank/DDBJ whole genome shotgun (WGS) entry which is preliminary data.</text>
</comment>
<keyword evidence="1" id="KW-0597">Phosphoprotein</keyword>
<feature type="region of interest" description="Disordered" evidence="2">
    <location>
        <begin position="28"/>
        <end position="65"/>
    </location>
</feature>
<proteinExistence type="predicted"/>
<keyword evidence="5" id="KW-1185">Reference proteome</keyword>
<dbReference type="Gene3D" id="2.60.200.20">
    <property type="match status" value="1"/>
</dbReference>
<evidence type="ECO:0000256" key="2">
    <source>
        <dbReference type="SAM" id="MobiDB-lite"/>
    </source>
</evidence>
<dbReference type="SUPFAM" id="SSF49879">
    <property type="entry name" value="SMAD/FHA domain"/>
    <property type="match status" value="1"/>
</dbReference>
<feature type="compositionally biased region" description="Low complexity" evidence="2">
    <location>
        <begin position="123"/>
        <end position="134"/>
    </location>
</feature>
<gene>
    <name evidence="4" type="ORF">DFJ68_2499</name>
</gene>
<dbReference type="CDD" id="cd00060">
    <property type="entry name" value="FHA"/>
    <property type="match status" value="1"/>
</dbReference>
<dbReference type="PANTHER" id="PTHR23308">
    <property type="entry name" value="NUCLEAR INHIBITOR OF PROTEIN PHOSPHATASE-1"/>
    <property type="match status" value="1"/>
</dbReference>
<dbReference type="PROSITE" id="PS50006">
    <property type="entry name" value="FHA_DOMAIN"/>
    <property type="match status" value="1"/>
</dbReference>
<feature type="domain" description="FHA" evidence="3">
    <location>
        <begin position="252"/>
        <end position="302"/>
    </location>
</feature>
<dbReference type="EMBL" id="RBXT01000001">
    <property type="protein sequence ID" value="RKT79044.1"/>
    <property type="molecule type" value="Genomic_DNA"/>
</dbReference>
<organism evidence="4 5">
    <name type="scientific">Terracoccus luteus</name>
    <dbReference type="NCBI Taxonomy" id="53356"/>
    <lineage>
        <taxon>Bacteria</taxon>
        <taxon>Bacillati</taxon>
        <taxon>Actinomycetota</taxon>
        <taxon>Actinomycetes</taxon>
        <taxon>Micrococcales</taxon>
        <taxon>Intrasporangiaceae</taxon>
        <taxon>Terracoccus</taxon>
    </lineage>
</organism>
<dbReference type="InterPro" id="IPR008984">
    <property type="entry name" value="SMAD_FHA_dom_sf"/>
</dbReference>
<dbReference type="InterPro" id="IPR025874">
    <property type="entry name" value="DZR"/>
</dbReference>
<evidence type="ECO:0000313" key="5">
    <source>
        <dbReference type="Proteomes" id="UP000278440"/>
    </source>
</evidence>
<dbReference type="Pfam" id="PF00498">
    <property type="entry name" value="FHA"/>
    <property type="match status" value="1"/>
</dbReference>
<name>A0A495Y1J9_9MICO</name>
<feature type="compositionally biased region" description="Low complexity" evidence="2">
    <location>
        <begin position="143"/>
        <end position="180"/>
    </location>
</feature>
<dbReference type="AlphaFoldDB" id="A0A495Y1J9"/>
<reference evidence="4 5" key="1">
    <citation type="submission" date="2018-10" db="EMBL/GenBank/DDBJ databases">
        <title>Sequencing the genomes of 1000 actinobacteria strains.</title>
        <authorList>
            <person name="Klenk H.-P."/>
        </authorList>
    </citation>
    <scope>NUCLEOTIDE SEQUENCE [LARGE SCALE GENOMIC DNA]</scope>
    <source>
        <strain evidence="4 5">DSM 44267</strain>
    </source>
</reference>
<dbReference type="InterPro" id="IPR050923">
    <property type="entry name" value="Cell_Proc_Reg/RNA_Proc"/>
</dbReference>
<dbReference type="InterPro" id="IPR000253">
    <property type="entry name" value="FHA_dom"/>
</dbReference>
<evidence type="ECO:0000313" key="4">
    <source>
        <dbReference type="EMBL" id="RKT79044.1"/>
    </source>
</evidence>
<evidence type="ECO:0000256" key="1">
    <source>
        <dbReference type="ARBA" id="ARBA00022553"/>
    </source>
</evidence>
<dbReference type="SMART" id="SM00240">
    <property type="entry name" value="FHA"/>
    <property type="match status" value="1"/>
</dbReference>
<protein>
    <submittedName>
        <fullName evidence="4">Double zinc ribbon protein</fullName>
    </submittedName>
</protein>
<dbReference type="OrthoDB" id="5111283at2"/>
<accession>A0A495Y1J9</accession>
<evidence type="ECO:0000259" key="3">
    <source>
        <dbReference type="PROSITE" id="PS50006"/>
    </source>
</evidence>